<organism evidence="4 5">
    <name type="scientific">Cephaloticoccus primus</name>
    <dbReference type="NCBI Taxonomy" id="1548207"/>
    <lineage>
        <taxon>Bacteria</taxon>
        <taxon>Pseudomonadati</taxon>
        <taxon>Verrucomicrobiota</taxon>
        <taxon>Opitutia</taxon>
        <taxon>Opitutales</taxon>
        <taxon>Opitutaceae</taxon>
        <taxon>Cephaloticoccus</taxon>
    </lineage>
</organism>
<evidence type="ECO:0000313" key="4">
    <source>
        <dbReference type="EMBL" id="KXU35334.1"/>
    </source>
</evidence>
<dbReference type="InterPro" id="IPR001303">
    <property type="entry name" value="Aldolase_II/adducin_N"/>
</dbReference>
<accession>A0A139SLG9</accession>
<sequence length="272" mass="28096">MARLPQTSSSLATLINLAHELGREERRLAILGEGNVSARVVAAHGDGGAAGAAGSATFFVKASGSNLATLDAAGLTECRTGGLLAALDQRAGMSDAQVDAALLASRVAGEAARKPSVEAMFHAWLLTLPGVNFVGHTHPVAVNAILCSPRARTFAARRLFPDEIVCCGPASVFVPYVDPGLKLAQAIRRAVLAFVKKHAQPPRVILLENHGLIALGATAPAVLATSLMATKAAEVFLGAASLGGPRFLSAAQVARIAGRPDEKYREQILGLC</sequence>
<proteinExistence type="predicted"/>
<evidence type="ECO:0000259" key="3">
    <source>
        <dbReference type="SMART" id="SM01007"/>
    </source>
</evidence>
<evidence type="ECO:0000313" key="5">
    <source>
        <dbReference type="Proteomes" id="UP000070058"/>
    </source>
</evidence>
<dbReference type="InterPro" id="IPR050197">
    <property type="entry name" value="Aldolase_class_II_sugar_metab"/>
</dbReference>
<dbReference type="Gene3D" id="3.40.225.10">
    <property type="entry name" value="Class II aldolase/adducin N-terminal domain"/>
    <property type="match status" value="1"/>
</dbReference>
<keyword evidence="5" id="KW-1185">Reference proteome</keyword>
<keyword evidence="2" id="KW-0456">Lyase</keyword>
<name>A0A139SLG9_9BACT</name>
<evidence type="ECO:0000256" key="1">
    <source>
        <dbReference type="ARBA" id="ARBA00022723"/>
    </source>
</evidence>
<dbReference type="InterPro" id="IPR036409">
    <property type="entry name" value="Aldolase_II/adducin_N_sf"/>
</dbReference>
<dbReference type="GO" id="GO:0046872">
    <property type="term" value="F:metal ion binding"/>
    <property type="evidence" value="ECO:0007669"/>
    <property type="project" value="UniProtKB-KW"/>
</dbReference>
<reference evidence="5" key="1">
    <citation type="submission" date="2016-02" db="EMBL/GenBank/DDBJ databases">
        <authorList>
            <person name="Sanders J.G."/>
            <person name="Lin J.Y."/>
            <person name="Wertz J.T."/>
            <person name="Russell J.A."/>
            <person name="Moreau C.S."/>
            <person name="Powell S."/>
        </authorList>
    </citation>
    <scope>NUCLEOTIDE SEQUENCE [LARGE SCALE GENOMIC DNA]</scope>
    <source>
        <strain evidence="5">CAG34</strain>
    </source>
</reference>
<dbReference type="PANTHER" id="PTHR22789:SF0">
    <property type="entry name" value="3-OXO-TETRONATE 4-PHOSPHATE DECARBOXYLASE-RELATED"/>
    <property type="match status" value="1"/>
</dbReference>
<dbReference type="STRING" id="1548207.AXK11_06670"/>
<dbReference type="OrthoDB" id="9774430at2"/>
<dbReference type="GO" id="GO:0016832">
    <property type="term" value="F:aldehyde-lyase activity"/>
    <property type="evidence" value="ECO:0007669"/>
    <property type="project" value="TreeGrafter"/>
</dbReference>
<feature type="domain" description="Class II aldolase/adducin N-terminal" evidence="3">
    <location>
        <begin position="12"/>
        <end position="237"/>
    </location>
</feature>
<dbReference type="GO" id="GO:0005829">
    <property type="term" value="C:cytosol"/>
    <property type="evidence" value="ECO:0007669"/>
    <property type="project" value="TreeGrafter"/>
</dbReference>
<dbReference type="Proteomes" id="UP000070058">
    <property type="component" value="Unassembled WGS sequence"/>
</dbReference>
<dbReference type="EMBL" id="LSZQ01000050">
    <property type="protein sequence ID" value="KXU35334.1"/>
    <property type="molecule type" value="Genomic_DNA"/>
</dbReference>
<dbReference type="Pfam" id="PF00596">
    <property type="entry name" value="Aldolase_II"/>
    <property type="match status" value="1"/>
</dbReference>
<dbReference type="GO" id="GO:0019323">
    <property type="term" value="P:pentose catabolic process"/>
    <property type="evidence" value="ECO:0007669"/>
    <property type="project" value="TreeGrafter"/>
</dbReference>
<dbReference type="PANTHER" id="PTHR22789">
    <property type="entry name" value="FUCULOSE PHOSPHATE ALDOLASE"/>
    <property type="match status" value="1"/>
</dbReference>
<protein>
    <submittedName>
        <fullName evidence="4">Aldolase</fullName>
    </submittedName>
</protein>
<evidence type="ECO:0000256" key="2">
    <source>
        <dbReference type="ARBA" id="ARBA00023239"/>
    </source>
</evidence>
<dbReference type="SMART" id="SM01007">
    <property type="entry name" value="Aldolase_II"/>
    <property type="match status" value="1"/>
</dbReference>
<dbReference type="SUPFAM" id="SSF53639">
    <property type="entry name" value="AraD/HMP-PK domain-like"/>
    <property type="match status" value="1"/>
</dbReference>
<comment type="caution">
    <text evidence="4">The sequence shown here is derived from an EMBL/GenBank/DDBJ whole genome shotgun (WGS) entry which is preliminary data.</text>
</comment>
<dbReference type="AlphaFoldDB" id="A0A139SLG9"/>
<dbReference type="RefSeq" id="WP_068630515.1">
    <property type="nucleotide sequence ID" value="NZ_LSZQ01000050.1"/>
</dbReference>
<keyword evidence="1" id="KW-0479">Metal-binding</keyword>
<gene>
    <name evidence="4" type="ORF">AXK11_06670</name>
</gene>